<evidence type="ECO:0000313" key="2">
    <source>
        <dbReference type="EMBL" id="KJA24451.1"/>
    </source>
</evidence>
<protein>
    <submittedName>
        <fullName evidence="2">Uncharacterized protein</fullName>
    </submittedName>
</protein>
<name>A0A0D2P6X8_HYPSF</name>
<gene>
    <name evidence="2" type="ORF">HYPSUDRAFT_529308</name>
</gene>
<organism evidence="2 3">
    <name type="scientific">Hypholoma sublateritium (strain FD-334 SS-4)</name>
    <dbReference type="NCBI Taxonomy" id="945553"/>
    <lineage>
        <taxon>Eukaryota</taxon>
        <taxon>Fungi</taxon>
        <taxon>Dikarya</taxon>
        <taxon>Basidiomycota</taxon>
        <taxon>Agaricomycotina</taxon>
        <taxon>Agaricomycetes</taxon>
        <taxon>Agaricomycetidae</taxon>
        <taxon>Agaricales</taxon>
        <taxon>Agaricineae</taxon>
        <taxon>Strophariaceae</taxon>
        <taxon>Hypholoma</taxon>
    </lineage>
</organism>
<feature type="compositionally biased region" description="Basic and acidic residues" evidence="1">
    <location>
        <begin position="46"/>
        <end position="60"/>
    </location>
</feature>
<feature type="compositionally biased region" description="Polar residues" evidence="1">
    <location>
        <begin position="136"/>
        <end position="152"/>
    </location>
</feature>
<keyword evidence="3" id="KW-1185">Reference proteome</keyword>
<dbReference type="Proteomes" id="UP000054270">
    <property type="component" value="Unassembled WGS sequence"/>
</dbReference>
<proteinExistence type="predicted"/>
<feature type="compositionally biased region" description="Basic residues" evidence="1">
    <location>
        <begin position="29"/>
        <end position="38"/>
    </location>
</feature>
<accession>A0A0D2P6X8</accession>
<sequence length="180" mass="20454">MQGTPYAPDVRERIEWRIGRGYKAAGTQKARRREKRKTNAWARRGRGMDRRPRGRCKGDHPATTTAPFDDLYMIICRGYGHWMARPRRIRNTQCGWCRRAVGCVLSWLRNGGVFGARYRWARDVASSGYPAHGRVTSPTLPKARSTQRPRLGSSTALSAHGIYLTASYSLTRTEPACEEK</sequence>
<dbReference type="EMBL" id="KN817537">
    <property type="protein sequence ID" value="KJA24451.1"/>
    <property type="molecule type" value="Genomic_DNA"/>
</dbReference>
<evidence type="ECO:0000313" key="3">
    <source>
        <dbReference type="Proteomes" id="UP000054270"/>
    </source>
</evidence>
<reference evidence="3" key="1">
    <citation type="submission" date="2014-04" db="EMBL/GenBank/DDBJ databases">
        <title>Evolutionary Origins and Diversification of the Mycorrhizal Mutualists.</title>
        <authorList>
            <consortium name="DOE Joint Genome Institute"/>
            <consortium name="Mycorrhizal Genomics Consortium"/>
            <person name="Kohler A."/>
            <person name="Kuo A."/>
            <person name="Nagy L.G."/>
            <person name="Floudas D."/>
            <person name="Copeland A."/>
            <person name="Barry K.W."/>
            <person name="Cichocki N."/>
            <person name="Veneault-Fourrey C."/>
            <person name="LaButti K."/>
            <person name="Lindquist E.A."/>
            <person name="Lipzen A."/>
            <person name="Lundell T."/>
            <person name="Morin E."/>
            <person name="Murat C."/>
            <person name="Riley R."/>
            <person name="Ohm R."/>
            <person name="Sun H."/>
            <person name="Tunlid A."/>
            <person name="Henrissat B."/>
            <person name="Grigoriev I.V."/>
            <person name="Hibbett D.S."/>
            <person name="Martin F."/>
        </authorList>
    </citation>
    <scope>NUCLEOTIDE SEQUENCE [LARGE SCALE GENOMIC DNA]</scope>
    <source>
        <strain evidence="3">FD-334 SS-4</strain>
    </source>
</reference>
<feature type="region of interest" description="Disordered" evidence="1">
    <location>
        <begin position="25"/>
        <end position="62"/>
    </location>
</feature>
<feature type="region of interest" description="Disordered" evidence="1">
    <location>
        <begin position="132"/>
        <end position="152"/>
    </location>
</feature>
<dbReference type="AlphaFoldDB" id="A0A0D2P6X8"/>
<evidence type="ECO:0000256" key="1">
    <source>
        <dbReference type="SAM" id="MobiDB-lite"/>
    </source>
</evidence>